<accession>A0A2R7Y387</accession>
<reference evidence="1 2" key="1">
    <citation type="journal article" date="2018" name="Syst. Appl. Microbiol.">
        <title>A new symbiotic nanoarchaeote (Candidatus Nanoclepta minutus) and its host (Zestosphaera tikiterensis gen. nov., sp. nov.) from a New Zealand hot spring.</title>
        <authorList>
            <person name="St John E."/>
            <person name="Liu Y."/>
            <person name="Podar M."/>
            <person name="Stott M.B."/>
            <person name="Meneghin J."/>
            <person name="Chen Z."/>
            <person name="Lagutin K."/>
            <person name="Mitchell K."/>
            <person name="Reysenbach A.L."/>
        </authorList>
    </citation>
    <scope>NUCLEOTIDE SEQUENCE [LARGE SCALE GENOMIC DNA]</scope>
    <source>
        <strain evidence="1">NZ3</strain>
    </source>
</reference>
<gene>
    <name evidence="1" type="ORF">B7O98_09570</name>
</gene>
<proteinExistence type="predicted"/>
<dbReference type="AlphaFoldDB" id="A0A2R7Y387"/>
<protein>
    <submittedName>
        <fullName evidence="1">Uncharacterized protein</fullName>
    </submittedName>
</protein>
<evidence type="ECO:0000313" key="2">
    <source>
        <dbReference type="Proteomes" id="UP000244093"/>
    </source>
</evidence>
<dbReference type="Gene3D" id="2.60.120.560">
    <property type="entry name" value="Exo-inulinase, domain 1"/>
    <property type="match status" value="1"/>
</dbReference>
<sequence length="628" mass="67586">MRTYRGAVTYTDFESLPSGWASRGGTTSIVSGGHKGNALQYSDNGGGIGGASQYYYNTRLDTTYTSLWVTLKVYGSPTTTYKGLALINSGTNRLYEISIYNNVIYVRSYNVERAGGWSQLGSAAFSSFNSGYWYTIVLNYVATTTAVNFYVWVYDPNGNQVAYLTASSTSARRFTPAYIGLEVDGNYGRFDDFIISTRDPRTVTFTNLRSGLIFNIYDNLGTLTYSFTATSSTYSLSVTPDVVLGTGSDGNIRIAYPDGSLLCLNASIPTSDAFLGGDNYSLNTHTLSTSIGPTGTNAVVTAYVSSSSNALTSFYAVDLTATQNYYLMLELDVGSSTIDSSLNAEIYVEGNSQKITIVNGAPTSTSTDWVFLPSSSTKHVVVGSAYASSGSTSTLVLKVIGCVGGPNYVGACVIYPLTIQLIDPDPTLSYAEPQPATNPSETSYEPYSESEALGDESGYLDEVVPAQLLLNYDFNESLSHWEVVSGTYLKWVSSTDLQALGGVALLNGTLPKGVGGDVALIQQVFTAPRIAGDLKLEVRCRYEAQPEGQLSSQSLTISIIDLSNGSIVWSASLTPSSSYDVYSYAIPSDLLEFSNEYLAVIQVNISSKGNTDLDYRLYLDYVLLEVSV</sequence>
<evidence type="ECO:0000313" key="1">
    <source>
        <dbReference type="EMBL" id="PUA31282.1"/>
    </source>
</evidence>
<name>A0A2R7Y387_9CREN</name>
<organism evidence="1 2">
    <name type="scientific">Zestosphaera tikiterensis</name>
    <dbReference type="NCBI Taxonomy" id="1973259"/>
    <lineage>
        <taxon>Archaea</taxon>
        <taxon>Thermoproteota</taxon>
        <taxon>Thermoprotei</taxon>
        <taxon>Desulfurococcales</taxon>
        <taxon>Desulfurococcaceae</taxon>
        <taxon>Zestosphaera</taxon>
    </lineage>
</organism>
<comment type="caution">
    <text evidence="1">The sequence shown here is derived from an EMBL/GenBank/DDBJ whole genome shotgun (WGS) entry which is preliminary data.</text>
</comment>
<dbReference type="EMBL" id="NBVN01000016">
    <property type="protein sequence ID" value="PUA31282.1"/>
    <property type="molecule type" value="Genomic_DNA"/>
</dbReference>
<dbReference type="Proteomes" id="UP000244093">
    <property type="component" value="Unassembled WGS sequence"/>
</dbReference>